<comment type="subcellular location">
    <subcellularLocation>
        <location evidence="1">Cell membrane</location>
        <topology evidence="1">Single-pass membrane protein</topology>
    </subcellularLocation>
    <subcellularLocation>
        <location evidence="7">Cell membrane</location>
        <topology evidence="7">Single-pass type II membrane protein</topology>
    </subcellularLocation>
</comment>
<comment type="similarity">
    <text evidence="2 7">Belongs to the ExbD/TolR family.</text>
</comment>
<name>A0ABS9RNC8_9FLAO</name>
<evidence type="ECO:0000256" key="5">
    <source>
        <dbReference type="ARBA" id="ARBA00022989"/>
    </source>
</evidence>
<dbReference type="Pfam" id="PF02472">
    <property type="entry name" value="ExbD"/>
    <property type="match status" value="1"/>
</dbReference>
<evidence type="ECO:0000313" key="8">
    <source>
        <dbReference type="EMBL" id="MCH4554081.1"/>
    </source>
</evidence>
<sequence>MRLSKQHPEVNAGSMADIAFLLLIFFLVTATISSDEGINRKLPADCPPGSDCESVIPERNLFRISINNKDEIMVENEIIDLDELKDLTKLFIDNNGDGSCHYCTGIKNPKGSDNPSEAVISLLTHPQTTYNRFIEVQDRLTAAYYELRNDYCLNVLNKPANELTAEEFKKVKEAYPFIISEAETK</sequence>
<protein>
    <submittedName>
        <fullName evidence="8">Biopolymer transporter ExbD</fullName>
    </submittedName>
</protein>
<evidence type="ECO:0000313" key="9">
    <source>
        <dbReference type="Proteomes" id="UP001156141"/>
    </source>
</evidence>
<reference evidence="8" key="1">
    <citation type="submission" date="2022-02" db="EMBL/GenBank/DDBJ databases">
        <title>Aestuariibaculum sp., a marine bacterium isolated from sediment in Guangxi.</title>
        <authorList>
            <person name="Ying J."/>
        </authorList>
    </citation>
    <scope>NUCLEOTIDE SEQUENCE</scope>
    <source>
        <strain evidence="8">L182</strain>
    </source>
</reference>
<evidence type="ECO:0000256" key="1">
    <source>
        <dbReference type="ARBA" id="ARBA00004162"/>
    </source>
</evidence>
<evidence type="ECO:0000256" key="6">
    <source>
        <dbReference type="ARBA" id="ARBA00023136"/>
    </source>
</evidence>
<organism evidence="8 9">
    <name type="scientific">Aestuariibaculum lutulentum</name>
    <dbReference type="NCBI Taxonomy" id="2920935"/>
    <lineage>
        <taxon>Bacteria</taxon>
        <taxon>Pseudomonadati</taxon>
        <taxon>Bacteroidota</taxon>
        <taxon>Flavobacteriia</taxon>
        <taxon>Flavobacteriales</taxon>
        <taxon>Flavobacteriaceae</taxon>
    </lineage>
</organism>
<keyword evidence="9" id="KW-1185">Reference proteome</keyword>
<gene>
    <name evidence="8" type="ORF">MKW35_15745</name>
</gene>
<keyword evidence="5" id="KW-1133">Transmembrane helix</keyword>
<keyword evidence="3" id="KW-1003">Cell membrane</keyword>
<dbReference type="PANTHER" id="PTHR30558">
    <property type="entry name" value="EXBD MEMBRANE COMPONENT OF PMF-DRIVEN MACROMOLECULE IMPORT SYSTEM"/>
    <property type="match status" value="1"/>
</dbReference>
<evidence type="ECO:0000256" key="2">
    <source>
        <dbReference type="ARBA" id="ARBA00005811"/>
    </source>
</evidence>
<dbReference type="Proteomes" id="UP001156141">
    <property type="component" value="Unassembled WGS sequence"/>
</dbReference>
<dbReference type="InterPro" id="IPR003400">
    <property type="entry name" value="ExbD"/>
</dbReference>
<keyword evidence="7" id="KW-0653">Protein transport</keyword>
<keyword evidence="6" id="KW-0472">Membrane</keyword>
<comment type="caution">
    <text evidence="8">The sequence shown here is derived from an EMBL/GenBank/DDBJ whole genome shotgun (WGS) entry which is preliminary data.</text>
</comment>
<keyword evidence="4 7" id="KW-0812">Transmembrane</keyword>
<keyword evidence="7" id="KW-0813">Transport</keyword>
<evidence type="ECO:0000256" key="7">
    <source>
        <dbReference type="RuleBase" id="RU003879"/>
    </source>
</evidence>
<proteinExistence type="inferred from homology"/>
<evidence type="ECO:0000256" key="3">
    <source>
        <dbReference type="ARBA" id="ARBA00022475"/>
    </source>
</evidence>
<evidence type="ECO:0000256" key="4">
    <source>
        <dbReference type="ARBA" id="ARBA00022692"/>
    </source>
</evidence>
<dbReference type="EMBL" id="JAKVQD010000010">
    <property type="protein sequence ID" value="MCH4554081.1"/>
    <property type="molecule type" value="Genomic_DNA"/>
</dbReference>
<dbReference type="PANTHER" id="PTHR30558:SF3">
    <property type="entry name" value="BIOPOLYMER TRANSPORT PROTEIN EXBD-RELATED"/>
    <property type="match status" value="1"/>
</dbReference>
<accession>A0ABS9RNC8</accession>
<dbReference type="RefSeq" id="WP_240575388.1">
    <property type="nucleotide sequence ID" value="NZ_CP136709.1"/>
</dbReference>